<gene>
    <name evidence="4" type="ORF">GSM42_05820</name>
</gene>
<reference evidence="4 5" key="1">
    <citation type="submission" date="2019-12" db="EMBL/GenBank/DDBJ databases">
        <title>Whole-genome analyses of novel actinobacteria.</title>
        <authorList>
            <person name="Sahin N."/>
            <person name="Saygin H."/>
        </authorList>
    </citation>
    <scope>NUCLEOTIDE SEQUENCE [LARGE SCALE GENOMIC DNA]</scope>
    <source>
        <strain evidence="4 5">KC615</strain>
    </source>
</reference>
<dbReference type="InterPro" id="IPR012851">
    <property type="entry name" value="Spore_coat_CotF-like"/>
</dbReference>
<comment type="similarity">
    <text evidence="3">Belongs to the CotF family.</text>
</comment>
<accession>A0A6I4VNX3</accession>
<dbReference type="RefSeq" id="WP_160800801.1">
    <property type="nucleotide sequence ID" value="NZ_WUUL01000003.1"/>
</dbReference>
<dbReference type="AlphaFoldDB" id="A0A6I4VNX3"/>
<dbReference type="Pfam" id="PF07875">
    <property type="entry name" value="Coat_F"/>
    <property type="match status" value="1"/>
</dbReference>
<dbReference type="PANTHER" id="PTHR39183:SF1">
    <property type="entry name" value="SPORE COAT PROTEIN F-LIKE PROTEIN YHCQ"/>
    <property type="match status" value="1"/>
</dbReference>
<dbReference type="PANTHER" id="PTHR39183">
    <property type="entry name" value="SPORE COAT PROTEIN F-LIKE PROTEIN YHCQ"/>
    <property type="match status" value="1"/>
</dbReference>
<protein>
    <submittedName>
        <fullName evidence="4">Spore coat protein</fullName>
    </submittedName>
</protein>
<evidence type="ECO:0000256" key="2">
    <source>
        <dbReference type="ARBA" id="ARBA00024325"/>
    </source>
</evidence>
<evidence type="ECO:0000313" key="4">
    <source>
        <dbReference type="EMBL" id="MXQ53257.1"/>
    </source>
</evidence>
<keyword evidence="4" id="KW-0167">Capsid protein</keyword>
<keyword evidence="1" id="KW-0749">Sporulation</keyword>
<proteinExistence type="inferred from homology"/>
<dbReference type="Proteomes" id="UP000430692">
    <property type="component" value="Unassembled WGS sequence"/>
</dbReference>
<evidence type="ECO:0000313" key="5">
    <source>
        <dbReference type="Proteomes" id="UP000430692"/>
    </source>
</evidence>
<dbReference type="GO" id="GO:0030435">
    <property type="term" value="P:sporulation resulting in formation of a cellular spore"/>
    <property type="evidence" value="ECO:0007669"/>
    <property type="project" value="UniProtKB-KW"/>
</dbReference>
<dbReference type="InterPro" id="IPR012347">
    <property type="entry name" value="Ferritin-like"/>
</dbReference>
<name>A0A6I4VNX3_9BACL</name>
<dbReference type="Gene3D" id="1.20.1260.10">
    <property type="match status" value="1"/>
</dbReference>
<dbReference type="EMBL" id="WUUL01000003">
    <property type="protein sequence ID" value="MXQ53257.1"/>
    <property type="molecule type" value="Genomic_DNA"/>
</dbReference>
<keyword evidence="5" id="KW-1185">Reference proteome</keyword>
<evidence type="ECO:0000256" key="3">
    <source>
        <dbReference type="ARBA" id="ARBA00024344"/>
    </source>
</evidence>
<organism evidence="4 5">
    <name type="scientific">Shimazuella alba</name>
    <dbReference type="NCBI Taxonomy" id="2690964"/>
    <lineage>
        <taxon>Bacteria</taxon>
        <taxon>Bacillati</taxon>
        <taxon>Bacillota</taxon>
        <taxon>Bacilli</taxon>
        <taxon>Bacillales</taxon>
        <taxon>Thermoactinomycetaceae</taxon>
        <taxon>Shimazuella</taxon>
    </lineage>
</organism>
<sequence>MPQNEKPQQNMQTGSVTYNHGGHELNDVHEILSGMIGALEQYAMFRGQLKNQELVQIANNQFQFILDEYNMLVQAFSTGQDPAHGTNRYQMINQNNESIVYGLKPGQVPKQPKQPNAIDDACISGFMLNLVKGMASMKALAATEVTNPVVRRVIADSIPNGIEMAYELFLWRNKNGHYQVPQYDQQTTNAMVHAFAPVAPAMH</sequence>
<keyword evidence="4" id="KW-0946">Virion</keyword>
<evidence type="ECO:0000256" key="1">
    <source>
        <dbReference type="ARBA" id="ARBA00022969"/>
    </source>
</evidence>
<comment type="caution">
    <text evidence="4">The sequence shown here is derived from an EMBL/GenBank/DDBJ whole genome shotgun (WGS) entry which is preliminary data.</text>
</comment>
<comment type="subcellular location">
    <subcellularLocation>
        <location evidence="2">Spore coat</location>
    </subcellularLocation>
</comment>